<dbReference type="InterPro" id="IPR001248">
    <property type="entry name" value="Pur-cyt_permease"/>
</dbReference>
<sequence length="429" mass="46033">MTENDYASNRVPMQSRIGIIKVTLVRIGYLTSLGQFMLGATLGHSMTFMDAILATFFGSLILEFVSLGLGLAGMKEGLSTSILAKWCGFGKIGSAIIGLAIATSLLGWFGIQNSVLAEGIQYIFDYKINFTLTSALSGLGLTFLVAYGFRALSFTALISVPLFFIVIGYIFSILTKDFNIIEVFNKIPNGNRLTISEGATIVAGGCIAGTLTTPDISRYCRNTKDVILMSTISIIVGPFIVSGIAILIAHALNTADVVKIMTTSAGVIGLLTVILSAIKVNDVNLYSSSLGIANTIEIFTGKKFKYFQLTLIVGCIGTILSMLGILTHFTNFLSLLGTIFPPIAAVMLVDYYILQTSRKVLDASRENGVLPNELSTPLIGWSAIIACILGAIIGIEVKVGIPSLNSILMASLVYFLLMKTKIFIFENKN</sequence>
<feature type="transmembrane region" description="Helical" evidence="6">
    <location>
        <begin position="86"/>
        <end position="108"/>
    </location>
</feature>
<feature type="transmembrane region" description="Helical" evidence="6">
    <location>
        <begin position="226"/>
        <end position="252"/>
    </location>
</feature>
<evidence type="ECO:0000256" key="5">
    <source>
        <dbReference type="ARBA" id="ARBA00023136"/>
    </source>
</evidence>
<evidence type="ECO:0000256" key="6">
    <source>
        <dbReference type="SAM" id="Phobius"/>
    </source>
</evidence>
<evidence type="ECO:0000256" key="2">
    <source>
        <dbReference type="ARBA" id="ARBA00008974"/>
    </source>
</evidence>
<protein>
    <submittedName>
        <fullName evidence="7">Cytosine permease</fullName>
    </submittedName>
</protein>
<organism evidence="7 8">
    <name type="scientific">Arsenophonus nasoniae</name>
    <name type="common">son-killer infecting Nasonia vitripennis</name>
    <dbReference type="NCBI Taxonomy" id="638"/>
    <lineage>
        <taxon>Bacteria</taxon>
        <taxon>Pseudomonadati</taxon>
        <taxon>Pseudomonadota</taxon>
        <taxon>Gammaproteobacteria</taxon>
        <taxon>Enterobacterales</taxon>
        <taxon>Morganellaceae</taxon>
        <taxon>Arsenophonus</taxon>
    </lineage>
</organism>
<dbReference type="AlphaFoldDB" id="A0AA95K2H7"/>
<evidence type="ECO:0000256" key="4">
    <source>
        <dbReference type="ARBA" id="ARBA00022989"/>
    </source>
</evidence>
<dbReference type="RefSeq" id="WP_280628523.1">
    <property type="nucleotide sequence ID" value="NZ_CP123498.1"/>
</dbReference>
<dbReference type="Gene3D" id="1.10.4160.10">
    <property type="entry name" value="Hydantoin permease"/>
    <property type="match status" value="1"/>
</dbReference>
<dbReference type="GO" id="GO:0015209">
    <property type="term" value="F:cytosine transmembrane transporter activity"/>
    <property type="evidence" value="ECO:0007669"/>
    <property type="project" value="InterPro"/>
</dbReference>
<keyword evidence="4 6" id="KW-1133">Transmembrane helix</keyword>
<feature type="transmembrane region" description="Helical" evidence="6">
    <location>
        <begin position="51"/>
        <end position="74"/>
    </location>
</feature>
<dbReference type="InterPro" id="IPR030191">
    <property type="entry name" value="CodB"/>
</dbReference>
<name>A0AA95K2H7_9GAMM</name>
<feature type="transmembrane region" description="Helical" evidence="6">
    <location>
        <begin position="194"/>
        <end position="214"/>
    </location>
</feature>
<feature type="transmembrane region" description="Helical" evidence="6">
    <location>
        <begin position="306"/>
        <end position="326"/>
    </location>
</feature>
<evidence type="ECO:0000256" key="1">
    <source>
        <dbReference type="ARBA" id="ARBA00004141"/>
    </source>
</evidence>
<dbReference type="PANTHER" id="PTHR30569:SF0">
    <property type="entry name" value="CYTOSINE PERMEASE"/>
    <property type="match status" value="1"/>
</dbReference>
<feature type="transmembrane region" description="Helical" evidence="6">
    <location>
        <begin position="128"/>
        <end position="147"/>
    </location>
</feature>
<feature type="transmembrane region" description="Helical" evidence="6">
    <location>
        <begin position="154"/>
        <end position="174"/>
    </location>
</feature>
<comment type="subcellular location">
    <subcellularLocation>
        <location evidence="1">Membrane</location>
        <topology evidence="1">Multi-pass membrane protein</topology>
    </subcellularLocation>
</comment>
<dbReference type="CDD" id="cd11484">
    <property type="entry name" value="SLC-NCS1sbd_CobB-like"/>
    <property type="match status" value="1"/>
</dbReference>
<dbReference type="Proteomes" id="UP001177597">
    <property type="component" value="Chromosome"/>
</dbReference>
<reference evidence="7" key="1">
    <citation type="submission" date="2023-04" db="EMBL/GenBank/DDBJ databases">
        <title>Genome dynamics across the evolutionary transition to endosymbiosis.</title>
        <authorList>
            <person name="Siozios S."/>
            <person name="Nadal-Jimenez P."/>
            <person name="Azagi T."/>
            <person name="Sprong H."/>
            <person name="Frost C.L."/>
            <person name="Parratt S.R."/>
            <person name="Taylor G."/>
            <person name="Brettell L."/>
            <person name="Lew K.C."/>
            <person name="Croft L."/>
            <person name="King K.C."/>
            <person name="Brockhurst M.A."/>
            <person name="Hypsa V."/>
            <person name="Novakova E."/>
            <person name="Darby A.C."/>
            <person name="Hurst G.D.D."/>
        </authorList>
    </citation>
    <scope>NUCLEOTIDE SEQUENCE</scope>
    <source>
        <strain evidence="7">AIh</strain>
    </source>
</reference>
<evidence type="ECO:0000256" key="3">
    <source>
        <dbReference type="ARBA" id="ARBA00022692"/>
    </source>
</evidence>
<dbReference type="GO" id="GO:0005886">
    <property type="term" value="C:plasma membrane"/>
    <property type="evidence" value="ECO:0007669"/>
    <property type="project" value="TreeGrafter"/>
</dbReference>
<dbReference type="EMBL" id="CP123498">
    <property type="protein sequence ID" value="WGL94140.1"/>
    <property type="molecule type" value="Genomic_DNA"/>
</dbReference>
<feature type="transmembrane region" description="Helical" evidence="6">
    <location>
        <begin position="374"/>
        <end position="393"/>
    </location>
</feature>
<dbReference type="PANTHER" id="PTHR30569">
    <property type="entry name" value="CYTOSINE TRANSPORTER CODB"/>
    <property type="match status" value="1"/>
</dbReference>
<feature type="transmembrane region" description="Helical" evidence="6">
    <location>
        <begin position="399"/>
        <end position="417"/>
    </location>
</feature>
<dbReference type="Pfam" id="PF02133">
    <property type="entry name" value="Transp_cyt_pur"/>
    <property type="match status" value="1"/>
</dbReference>
<keyword evidence="5 6" id="KW-0472">Membrane</keyword>
<keyword evidence="3 6" id="KW-0812">Transmembrane</keyword>
<feature type="transmembrane region" description="Helical" evidence="6">
    <location>
        <begin position="23"/>
        <end position="45"/>
    </location>
</feature>
<evidence type="ECO:0000313" key="7">
    <source>
        <dbReference type="EMBL" id="WGL94140.1"/>
    </source>
</evidence>
<accession>A0AA95K2H7</accession>
<gene>
    <name evidence="7" type="ORF">QE207_10280</name>
</gene>
<proteinExistence type="inferred from homology"/>
<evidence type="ECO:0000313" key="8">
    <source>
        <dbReference type="Proteomes" id="UP001177597"/>
    </source>
</evidence>
<feature type="transmembrane region" description="Helical" evidence="6">
    <location>
        <begin position="332"/>
        <end position="353"/>
    </location>
</feature>
<feature type="transmembrane region" description="Helical" evidence="6">
    <location>
        <begin position="258"/>
        <end position="278"/>
    </location>
</feature>
<comment type="similarity">
    <text evidence="2">Belongs to the purine-cytosine permease (2.A.39) family.</text>
</comment>